<evidence type="ECO:0000256" key="10">
    <source>
        <dbReference type="ARBA" id="ARBA00023264"/>
    </source>
</evidence>
<dbReference type="InterPro" id="IPR043130">
    <property type="entry name" value="CDP-OH_PTrfase_TM_dom"/>
</dbReference>
<dbReference type="Pfam" id="PF01066">
    <property type="entry name" value="CDP-OH_P_transf"/>
    <property type="match status" value="1"/>
</dbReference>
<evidence type="ECO:0000313" key="14">
    <source>
        <dbReference type="Proteomes" id="UP000808349"/>
    </source>
</evidence>
<dbReference type="GO" id="GO:0016020">
    <property type="term" value="C:membrane"/>
    <property type="evidence" value="ECO:0007669"/>
    <property type="project" value="UniProtKB-SubCell"/>
</dbReference>
<dbReference type="InterPro" id="IPR050324">
    <property type="entry name" value="CDP-alcohol_PTase-I"/>
</dbReference>
<dbReference type="PANTHER" id="PTHR14269">
    <property type="entry name" value="CDP-DIACYLGLYCEROL--GLYCEROL-3-PHOSPHATE 3-PHOSPHATIDYLTRANSFERASE-RELATED"/>
    <property type="match status" value="1"/>
</dbReference>
<feature type="transmembrane region" description="Helical" evidence="12">
    <location>
        <begin position="95"/>
        <end position="112"/>
    </location>
</feature>
<evidence type="ECO:0000256" key="8">
    <source>
        <dbReference type="ARBA" id="ARBA00023136"/>
    </source>
</evidence>
<comment type="subcellular location">
    <subcellularLocation>
        <location evidence="1">Membrane</location>
        <topology evidence="1">Multi-pass membrane protein</topology>
    </subcellularLocation>
</comment>
<dbReference type="InterPro" id="IPR000462">
    <property type="entry name" value="CDP-OH_P_trans"/>
</dbReference>
<reference evidence="13 14" key="1">
    <citation type="submission" date="2020-10" db="EMBL/GenBank/DDBJ databases">
        <title>Connecting structure to function with the recovery of over 1000 high-quality activated sludge metagenome-assembled genomes encoding full-length rRNA genes using long-read sequencing.</title>
        <authorList>
            <person name="Singleton C.M."/>
            <person name="Petriglieri F."/>
            <person name="Kristensen J.M."/>
            <person name="Kirkegaard R.H."/>
            <person name="Michaelsen T.Y."/>
            <person name="Andersen M.H."/>
            <person name="Karst S.M."/>
            <person name="Dueholm M.S."/>
            <person name="Nielsen P.H."/>
            <person name="Albertsen M."/>
        </authorList>
    </citation>
    <scope>NUCLEOTIDE SEQUENCE [LARGE SCALE GENOMIC DNA]</scope>
    <source>
        <strain evidence="13">Ribe_18-Q3-R11-54_BAT3C.373</strain>
    </source>
</reference>
<sequence>MFTIANLITACNLFFGCVASLMLIQEHYWSAFLCILGAMIADFLDGFIARALHQESPLGVQLDSLADIVSFGLVPGLICYQLLMTHQAQFPWIQGFAWISFLLPIMAAFRLARFNIETQGASSTFSGLPVPAMALFFCGLLTDFIASSYWSNLLVQPWFIVFYILVFSWLMISRLPIIKFYISKHWIQEHIILVISGLLCFGAAVLINLMFISFIIVIHIIYSLIYSSRQKKII</sequence>
<accession>A0A9D7SBV9</accession>
<keyword evidence="5 12" id="KW-0812">Transmembrane</keyword>
<evidence type="ECO:0000256" key="7">
    <source>
        <dbReference type="ARBA" id="ARBA00023098"/>
    </source>
</evidence>
<evidence type="ECO:0000256" key="1">
    <source>
        <dbReference type="ARBA" id="ARBA00004141"/>
    </source>
</evidence>
<keyword evidence="7" id="KW-0443">Lipid metabolism</keyword>
<dbReference type="Proteomes" id="UP000808349">
    <property type="component" value="Unassembled WGS sequence"/>
</dbReference>
<proteinExistence type="inferred from homology"/>
<evidence type="ECO:0000313" key="13">
    <source>
        <dbReference type="EMBL" id="MBK9719146.1"/>
    </source>
</evidence>
<evidence type="ECO:0000256" key="2">
    <source>
        <dbReference type="ARBA" id="ARBA00010441"/>
    </source>
</evidence>
<dbReference type="PANTHER" id="PTHR14269:SF61">
    <property type="entry name" value="CDP-DIACYLGLYCEROL--SERINE O-PHOSPHATIDYLTRANSFERASE"/>
    <property type="match status" value="1"/>
</dbReference>
<dbReference type="PROSITE" id="PS00379">
    <property type="entry name" value="CDP_ALCOHOL_P_TRANSF"/>
    <property type="match status" value="1"/>
</dbReference>
<evidence type="ECO:0000256" key="5">
    <source>
        <dbReference type="ARBA" id="ARBA00022692"/>
    </source>
</evidence>
<feature type="transmembrane region" description="Helical" evidence="12">
    <location>
        <begin position="64"/>
        <end position="83"/>
    </location>
</feature>
<evidence type="ECO:0000256" key="12">
    <source>
        <dbReference type="SAM" id="Phobius"/>
    </source>
</evidence>
<keyword evidence="6 12" id="KW-1133">Transmembrane helix</keyword>
<comment type="caution">
    <text evidence="13">The sequence shown here is derived from an EMBL/GenBank/DDBJ whole genome shotgun (WGS) entry which is preliminary data.</text>
</comment>
<keyword evidence="9" id="KW-0594">Phospholipid biosynthesis</keyword>
<feature type="transmembrane region" description="Helical" evidence="12">
    <location>
        <begin position="190"/>
        <end position="222"/>
    </location>
</feature>
<dbReference type="EMBL" id="JADKFW010000016">
    <property type="protein sequence ID" value="MBK9719146.1"/>
    <property type="molecule type" value="Genomic_DNA"/>
</dbReference>
<keyword evidence="3" id="KW-0444">Lipid biosynthesis</keyword>
<evidence type="ECO:0000256" key="9">
    <source>
        <dbReference type="ARBA" id="ARBA00023209"/>
    </source>
</evidence>
<feature type="transmembrane region" description="Helical" evidence="12">
    <location>
        <begin position="30"/>
        <end position="52"/>
    </location>
</feature>
<evidence type="ECO:0000256" key="3">
    <source>
        <dbReference type="ARBA" id="ARBA00022516"/>
    </source>
</evidence>
<name>A0A9D7SBV9_9BACT</name>
<evidence type="ECO:0000256" key="11">
    <source>
        <dbReference type="RuleBase" id="RU003750"/>
    </source>
</evidence>
<protein>
    <submittedName>
        <fullName evidence="13">CDP-alcohol phosphatidyltransferase family protein</fullName>
    </submittedName>
</protein>
<keyword evidence="10" id="KW-1208">Phospholipid metabolism</keyword>
<feature type="transmembrane region" description="Helical" evidence="12">
    <location>
        <begin position="158"/>
        <end position="178"/>
    </location>
</feature>
<keyword evidence="8 12" id="KW-0472">Membrane</keyword>
<evidence type="ECO:0000256" key="4">
    <source>
        <dbReference type="ARBA" id="ARBA00022679"/>
    </source>
</evidence>
<dbReference type="InterPro" id="IPR048254">
    <property type="entry name" value="CDP_ALCOHOL_P_TRANSF_CS"/>
</dbReference>
<feature type="transmembrane region" description="Helical" evidence="12">
    <location>
        <begin position="124"/>
        <end position="146"/>
    </location>
</feature>
<comment type="similarity">
    <text evidence="2 11">Belongs to the CDP-alcohol phosphatidyltransferase class-I family.</text>
</comment>
<organism evidence="13 14">
    <name type="scientific">Candidatus Defluviibacterium haderslevense</name>
    <dbReference type="NCBI Taxonomy" id="2981993"/>
    <lineage>
        <taxon>Bacteria</taxon>
        <taxon>Pseudomonadati</taxon>
        <taxon>Bacteroidota</taxon>
        <taxon>Saprospiria</taxon>
        <taxon>Saprospirales</taxon>
        <taxon>Saprospiraceae</taxon>
        <taxon>Candidatus Defluviibacterium</taxon>
    </lineage>
</organism>
<gene>
    <name evidence="13" type="ORF">IPO85_16835</name>
</gene>
<dbReference type="GO" id="GO:0008654">
    <property type="term" value="P:phospholipid biosynthetic process"/>
    <property type="evidence" value="ECO:0007669"/>
    <property type="project" value="UniProtKB-KW"/>
</dbReference>
<dbReference type="Gene3D" id="1.20.120.1760">
    <property type="match status" value="1"/>
</dbReference>
<evidence type="ECO:0000256" key="6">
    <source>
        <dbReference type="ARBA" id="ARBA00022989"/>
    </source>
</evidence>
<dbReference type="GO" id="GO:0016780">
    <property type="term" value="F:phosphotransferase activity, for other substituted phosphate groups"/>
    <property type="evidence" value="ECO:0007669"/>
    <property type="project" value="InterPro"/>
</dbReference>
<dbReference type="AlphaFoldDB" id="A0A9D7SBV9"/>
<keyword evidence="4 11" id="KW-0808">Transferase</keyword>
<feature type="transmembrane region" description="Helical" evidence="12">
    <location>
        <begin position="7"/>
        <end position="24"/>
    </location>
</feature>